<comment type="caution">
    <text evidence="1">The sequence shown here is derived from an EMBL/GenBank/DDBJ whole genome shotgun (WGS) entry which is preliminary data.</text>
</comment>
<accession>A0A820BG41</accession>
<organism evidence="1 2">
    <name type="scientific">Adineta steineri</name>
    <dbReference type="NCBI Taxonomy" id="433720"/>
    <lineage>
        <taxon>Eukaryota</taxon>
        <taxon>Metazoa</taxon>
        <taxon>Spiralia</taxon>
        <taxon>Gnathifera</taxon>
        <taxon>Rotifera</taxon>
        <taxon>Eurotatoria</taxon>
        <taxon>Bdelloidea</taxon>
        <taxon>Adinetida</taxon>
        <taxon>Adinetidae</taxon>
        <taxon>Adineta</taxon>
    </lineage>
</organism>
<gene>
    <name evidence="1" type="ORF">KXQ929_LOCUS39579</name>
</gene>
<evidence type="ECO:0000313" key="2">
    <source>
        <dbReference type="Proteomes" id="UP000663868"/>
    </source>
</evidence>
<sequence length="121" mass="14272">MEADTPKNGDSLWVKQEIDKIQSHFVSELHRIEGDFNEHFTALNNEFQVRQPKLSEIPLLKKSTREIKESRIFIPRNSVLTDLFQISHIQTLRNVFAATLIILFLHDTIEDITKFTFRRHV</sequence>
<evidence type="ECO:0000313" key="1">
    <source>
        <dbReference type="EMBL" id="CAF4191974.1"/>
    </source>
</evidence>
<proteinExistence type="predicted"/>
<name>A0A820BG41_9BILA</name>
<dbReference type="Proteomes" id="UP000663868">
    <property type="component" value="Unassembled WGS sequence"/>
</dbReference>
<dbReference type="AlphaFoldDB" id="A0A820BG41"/>
<protein>
    <submittedName>
        <fullName evidence="1">Uncharacterized protein</fullName>
    </submittedName>
</protein>
<dbReference type="EMBL" id="CAJOBB010007677">
    <property type="protein sequence ID" value="CAF4191974.1"/>
    <property type="molecule type" value="Genomic_DNA"/>
</dbReference>
<reference evidence="1" key="1">
    <citation type="submission" date="2021-02" db="EMBL/GenBank/DDBJ databases">
        <authorList>
            <person name="Nowell W R."/>
        </authorList>
    </citation>
    <scope>NUCLEOTIDE SEQUENCE</scope>
</reference>